<dbReference type="AlphaFoldDB" id="A0AAD9WNK2"/>
<comment type="caution">
    <text evidence="1">The sequence shown here is derived from an EMBL/GenBank/DDBJ whole genome shotgun (WGS) entry which is preliminary data.</text>
</comment>
<dbReference type="Proteomes" id="UP001280121">
    <property type="component" value="Unassembled WGS sequence"/>
</dbReference>
<sequence length="374" mass="42376">MSFFEIVGGNSQDKYLGLPSMIGRNKRRLINDIKERFWTKIHGWRGNSLYFSGKEVLIKAVAQTMPTYSMSLFKIPSGICKEINSITSKFWWGSSEGKKKISWLSRKHLCIPKKRRCESKVETASHVIFGFRNAKKVWRDTKFDTHIASLRNFPVRNVFSDLAGEFHDELDKISMIFWAIWENRNTLLNCAKARPPERTALWATELLAEYLLSGQALSPVYPSPSSKPICHVIFGCRNAKKVWRDTKFDTHIASLRNFLVRNVFSALAAEFYDELDKICRPPPPGFLKLNTEAVVPKNVQSLGVGVAIRDDKGKVLVARSSLMGFFSYEIGQLLAIREGLLIAKFYHFLVSILESSSPSVISSLSNFVNVPGEG</sequence>
<proteinExistence type="predicted"/>
<name>A0AAD9WNK2_9ROSI</name>
<evidence type="ECO:0008006" key="3">
    <source>
        <dbReference type="Google" id="ProtNLM"/>
    </source>
</evidence>
<evidence type="ECO:0000313" key="2">
    <source>
        <dbReference type="Proteomes" id="UP001280121"/>
    </source>
</evidence>
<reference evidence="1" key="1">
    <citation type="journal article" date="2023" name="Plant J.">
        <title>Genome sequences and population genomics provide insights into the demographic history, inbreeding, and mutation load of two 'living fossil' tree species of Dipteronia.</title>
        <authorList>
            <person name="Feng Y."/>
            <person name="Comes H.P."/>
            <person name="Chen J."/>
            <person name="Zhu S."/>
            <person name="Lu R."/>
            <person name="Zhang X."/>
            <person name="Li P."/>
            <person name="Qiu J."/>
            <person name="Olsen K.M."/>
            <person name="Qiu Y."/>
        </authorList>
    </citation>
    <scope>NUCLEOTIDE SEQUENCE</scope>
    <source>
        <strain evidence="1">KIB01</strain>
    </source>
</reference>
<keyword evidence="2" id="KW-1185">Reference proteome</keyword>
<dbReference type="PANTHER" id="PTHR33116:SF86">
    <property type="entry name" value="REVERSE TRANSCRIPTASE DOMAIN-CONTAINING PROTEIN"/>
    <property type="match status" value="1"/>
</dbReference>
<dbReference type="PANTHER" id="PTHR33116">
    <property type="entry name" value="REVERSE TRANSCRIPTASE ZINC-BINDING DOMAIN-CONTAINING PROTEIN-RELATED-RELATED"/>
    <property type="match status" value="1"/>
</dbReference>
<organism evidence="1 2">
    <name type="scientific">Dipteronia dyeriana</name>
    <dbReference type="NCBI Taxonomy" id="168575"/>
    <lineage>
        <taxon>Eukaryota</taxon>
        <taxon>Viridiplantae</taxon>
        <taxon>Streptophyta</taxon>
        <taxon>Embryophyta</taxon>
        <taxon>Tracheophyta</taxon>
        <taxon>Spermatophyta</taxon>
        <taxon>Magnoliopsida</taxon>
        <taxon>eudicotyledons</taxon>
        <taxon>Gunneridae</taxon>
        <taxon>Pentapetalae</taxon>
        <taxon>rosids</taxon>
        <taxon>malvids</taxon>
        <taxon>Sapindales</taxon>
        <taxon>Sapindaceae</taxon>
        <taxon>Hippocastanoideae</taxon>
        <taxon>Acereae</taxon>
        <taxon>Dipteronia</taxon>
    </lineage>
</organism>
<dbReference type="EMBL" id="JANJYI010000008">
    <property type="protein sequence ID" value="KAK2637681.1"/>
    <property type="molecule type" value="Genomic_DNA"/>
</dbReference>
<protein>
    <recommendedName>
        <fullName evidence="3">RNase H type-1 domain-containing protein</fullName>
    </recommendedName>
</protein>
<evidence type="ECO:0000313" key="1">
    <source>
        <dbReference type="EMBL" id="KAK2637681.1"/>
    </source>
</evidence>
<gene>
    <name evidence="1" type="ORF">Ddye_025476</name>
</gene>
<accession>A0AAD9WNK2</accession>